<comment type="caution">
    <text evidence="1">The sequence shown here is derived from an EMBL/GenBank/DDBJ whole genome shotgun (WGS) entry which is preliminary data.</text>
</comment>
<evidence type="ECO:0000313" key="1">
    <source>
        <dbReference type="EMBL" id="CAK5106132.1"/>
    </source>
</evidence>
<gene>
    <name evidence="1" type="ORF">MENTE1834_LOCUS43395</name>
</gene>
<proteinExistence type="predicted"/>
<dbReference type="EMBL" id="CAVMJV010000121">
    <property type="protein sequence ID" value="CAK5106132.1"/>
    <property type="molecule type" value="Genomic_DNA"/>
</dbReference>
<keyword evidence="2" id="KW-1185">Reference proteome</keyword>
<sequence>MLRDELPFSPGDEVAVLDCPSDELWYGICGPRSGWFPAAYIRVIFREKIFFQIF</sequence>
<dbReference type="Proteomes" id="UP001497535">
    <property type="component" value="Unassembled WGS sequence"/>
</dbReference>
<reference evidence="1" key="1">
    <citation type="submission" date="2023-11" db="EMBL/GenBank/DDBJ databases">
        <authorList>
            <person name="Poullet M."/>
        </authorList>
    </citation>
    <scope>NUCLEOTIDE SEQUENCE</scope>
    <source>
        <strain evidence="1">E1834</strain>
    </source>
</reference>
<protein>
    <submittedName>
        <fullName evidence="1">Uncharacterized protein</fullName>
    </submittedName>
</protein>
<accession>A0ACB1AV99</accession>
<evidence type="ECO:0000313" key="2">
    <source>
        <dbReference type="Proteomes" id="UP001497535"/>
    </source>
</evidence>
<organism evidence="1 2">
    <name type="scientific">Meloidogyne enterolobii</name>
    <name type="common">Root-knot nematode worm</name>
    <name type="synonym">Meloidogyne mayaguensis</name>
    <dbReference type="NCBI Taxonomy" id="390850"/>
    <lineage>
        <taxon>Eukaryota</taxon>
        <taxon>Metazoa</taxon>
        <taxon>Ecdysozoa</taxon>
        <taxon>Nematoda</taxon>
        <taxon>Chromadorea</taxon>
        <taxon>Rhabditida</taxon>
        <taxon>Tylenchina</taxon>
        <taxon>Tylenchomorpha</taxon>
        <taxon>Tylenchoidea</taxon>
        <taxon>Meloidogynidae</taxon>
        <taxon>Meloidogyninae</taxon>
        <taxon>Meloidogyne</taxon>
    </lineage>
</organism>
<name>A0ACB1AV99_MELEN</name>